<feature type="transmembrane region" description="Helical" evidence="1">
    <location>
        <begin position="12"/>
        <end position="39"/>
    </location>
</feature>
<keyword evidence="1" id="KW-1133">Transmembrane helix</keyword>
<dbReference type="OrthoDB" id="3263055at2759"/>
<dbReference type="RefSeq" id="XP_009543286.1">
    <property type="nucleotide sequence ID" value="XM_009544991.1"/>
</dbReference>
<organism evidence="3 4">
    <name type="scientific">Heterobasidion irregulare (strain TC 32-1)</name>
    <dbReference type="NCBI Taxonomy" id="747525"/>
    <lineage>
        <taxon>Eukaryota</taxon>
        <taxon>Fungi</taxon>
        <taxon>Dikarya</taxon>
        <taxon>Basidiomycota</taxon>
        <taxon>Agaricomycotina</taxon>
        <taxon>Agaricomycetes</taxon>
        <taxon>Russulales</taxon>
        <taxon>Bondarzewiaceae</taxon>
        <taxon>Heterobasidion</taxon>
        <taxon>Heterobasidion annosum species complex</taxon>
    </lineage>
</organism>
<evidence type="ECO:0000313" key="3">
    <source>
        <dbReference type="EMBL" id="ETW84447.1"/>
    </source>
</evidence>
<dbReference type="Pfam" id="PF20152">
    <property type="entry name" value="DUF6534"/>
    <property type="match status" value="1"/>
</dbReference>
<dbReference type="AlphaFoldDB" id="W4KF19"/>
<feature type="transmembrane region" description="Helical" evidence="1">
    <location>
        <begin position="201"/>
        <end position="224"/>
    </location>
</feature>
<dbReference type="InterPro" id="IPR045339">
    <property type="entry name" value="DUF6534"/>
</dbReference>
<feature type="transmembrane region" description="Helical" evidence="1">
    <location>
        <begin position="122"/>
        <end position="143"/>
    </location>
</feature>
<keyword evidence="1" id="KW-0812">Transmembrane</keyword>
<gene>
    <name evidence="3" type="ORF">HETIRDRAFT_63165</name>
</gene>
<dbReference type="eggNOG" id="ENOG502SKAZ">
    <property type="taxonomic scope" value="Eukaryota"/>
</dbReference>
<protein>
    <recommendedName>
        <fullName evidence="2">DUF6534 domain-containing protein</fullName>
    </recommendedName>
</protein>
<dbReference type="EMBL" id="KI925456">
    <property type="protein sequence ID" value="ETW84447.1"/>
    <property type="molecule type" value="Genomic_DNA"/>
</dbReference>
<dbReference type="Proteomes" id="UP000030671">
    <property type="component" value="Unassembled WGS sequence"/>
</dbReference>
<dbReference type="GeneID" id="20678628"/>
<dbReference type="HOGENOM" id="CLU_046025_5_4_1"/>
<feature type="transmembrane region" description="Helical" evidence="1">
    <location>
        <begin position="230"/>
        <end position="251"/>
    </location>
</feature>
<proteinExistence type="predicted"/>
<evidence type="ECO:0000313" key="4">
    <source>
        <dbReference type="Proteomes" id="UP000030671"/>
    </source>
</evidence>
<dbReference type="PANTHER" id="PTHR40465:SF1">
    <property type="entry name" value="DUF6534 DOMAIN-CONTAINING PROTEIN"/>
    <property type="match status" value="1"/>
</dbReference>
<dbReference type="PANTHER" id="PTHR40465">
    <property type="entry name" value="CHROMOSOME 1, WHOLE GENOME SHOTGUN SEQUENCE"/>
    <property type="match status" value="1"/>
</dbReference>
<feature type="transmembrane region" description="Helical" evidence="1">
    <location>
        <begin position="51"/>
        <end position="75"/>
    </location>
</feature>
<keyword evidence="4" id="KW-1185">Reference proteome</keyword>
<accession>W4KF19</accession>
<feature type="domain" description="DUF6534" evidence="2">
    <location>
        <begin position="170"/>
        <end position="256"/>
    </location>
</feature>
<reference evidence="3 4" key="1">
    <citation type="journal article" date="2012" name="New Phytol.">
        <title>Insight into trade-off between wood decay and parasitism from the genome of a fungal forest pathogen.</title>
        <authorList>
            <person name="Olson A."/>
            <person name="Aerts A."/>
            <person name="Asiegbu F."/>
            <person name="Belbahri L."/>
            <person name="Bouzid O."/>
            <person name="Broberg A."/>
            <person name="Canback B."/>
            <person name="Coutinho P.M."/>
            <person name="Cullen D."/>
            <person name="Dalman K."/>
            <person name="Deflorio G."/>
            <person name="van Diepen L.T."/>
            <person name="Dunand C."/>
            <person name="Duplessis S."/>
            <person name="Durling M."/>
            <person name="Gonthier P."/>
            <person name="Grimwood J."/>
            <person name="Fossdal C.G."/>
            <person name="Hansson D."/>
            <person name="Henrissat B."/>
            <person name="Hietala A."/>
            <person name="Himmelstrand K."/>
            <person name="Hoffmeister D."/>
            <person name="Hogberg N."/>
            <person name="James T.Y."/>
            <person name="Karlsson M."/>
            <person name="Kohler A."/>
            <person name="Kues U."/>
            <person name="Lee Y.H."/>
            <person name="Lin Y.C."/>
            <person name="Lind M."/>
            <person name="Lindquist E."/>
            <person name="Lombard V."/>
            <person name="Lucas S."/>
            <person name="Lunden K."/>
            <person name="Morin E."/>
            <person name="Murat C."/>
            <person name="Park J."/>
            <person name="Raffaello T."/>
            <person name="Rouze P."/>
            <person name="Salamov A."/>
            <person name="Schmutz J."/>
            <person name="Solheim H."/>
            <person name="Stahlberg J."/>
            <person name="Velez H."/>
            <person name="de Vries R.P."/>
            <person name="Wiebenga A."/>
            <person name="Woodward S."/>
            <person name="Yakovlev I."/>
            <person name="Garbelotto M."/>
            <person name="Martin F."/>
            <person name="Grigoriev I.V."/>
            <person name="Stenlid J."/>
        </authorList>
    </citation>
    <scope>NUCLEOTIDE SEQUENCE [LARGE SCALE GENOMIC DNA]</scope>
    <source>
        <strain evidence="3 4">TC 32-1</strain>
    </source>
</reference>
<dbReference type="KEGG" id="hir:HETIRDRAFT_63165"/>
<keyword evidence="1" id="KW-0472">Membrane</keyword>
<sequence>MASSGAVPSIDATLGATFIGVVVAAVLYGVTCLQTWHYYHTYGSDTWRLKGLVLSVWICDTVHQVLISHTVYTYLVTHYADPQYLSMLVWSLLVEVLFNGFTAFVVQCFFTIRIYNLSHKNIMLTGLVAALVLAQFCVTLVYVGKSLPMKTYEQLDTLKGLSMAVNATTAASDVVIAMSLVSMLHLSRTGFKRSDSVINKLILYTVNTGLLTSIDAICSLASIAALPNTFIYICFFFALGRLYANSLLATLNARKSIRQKVSPDDMSLSGLQSIPRTVDVPGLKKVCLNIFLVIARPNLYDSADKQYRHPN</sequence>
<evidence type="ECO:0000256" key="1">
    <source>
        <dbReference type="SAM" id="Phobius"/>
    </source>
</evidence>
<feature type="transmembrane region" description="Helical" evidence="1">
    <location>
        <begin position="163"/>
        <end position="181"/>
    </location>
</feature>
<feature type="transmembrane region" description="Helical" evidence="1">
    <location>
        <begin position="87"/>
        <end position="110"/>
    </location>
</feature>
<dbReference type="InParanoid" id="W4KF19"/>
<name>W4KF19_HETIT</name>
<evidence type="ECO:0000259" key="2">
    <source>
        <dbReference type="Pfam" id="PF20152"/>
    </source>
</evidence>